<dbReference type="RefSeq" id="WP_056417909.1">
    <property type="nucleotide sequence ID" value="NZ_JAPZPS010000004.1"/>
</dbReference>
<name>A0A2T5GPR8_9SPHN</name>
<gene>
    <name evidence="1" type="ORF">C8J26_1646</name>
</gene>
<accession>A0A2T5GPR8</accession>
<comment type="caution">
    <text evidence="1">The sequence shown here is derived from an EMBL/GenBank/DDBJ whole genome shotgun (WGS) entry which is preliminary data.</text>
</comment>
<evidence type="ECO:0000313" key="2">
    <source>
        <dbReference type="Proteomes" id="UP000244189"/>
    </source>
</evidence>
<protein>
    <submittedName>
        <fullName evidence="1">Uncharacterized protein</fullName>
    </submittedName>
</protein>
<reference evidence="1 2" key="1">
    <citation type="submission" date="2018-04" db="EMBL/GenBank/DDBJ databases">
        <title>Genomic Encyclopedia of Type Strains, Phase III (KMG-III): the genomes of soil and plant-associated and newly described type strains.</title>
        <authorList>
            <person name="Whitman W."/>
        </authorList>
    </citation>
    <scope>NUCLEOTIDE SEQUENCE [LARGE SCALE GENOMIC DNA]</scope>
    <source>
        <strain evidence="1 2">MA101b</strain>
    </source>
</reference>
<sequence>MTRPHAEPRDVFHENGEVIIDGPNGTVIAMTPEAALRTAGRLDEAALDELIARAQIDAKTPLRPN</sequence>
<evidence type="ECO:0000313" key="1">
    <source>
        <dbReference type="EMBL" id="PTQ61317.1"/>
    </source>
</evidence>
<keyword evidence="2" id="KW-1185">Reference proteome</keyword>
<proteinExistence type="predicted"/>
<dbReference type="AlphaFoldDB" id="A0A2T5GPR8"/>
<dbReference type="Proteomes" id="UP000244189">
    <property type="component" value="Unassembled WGS sequence"/>
</dbReference>
<organism evidence="1 2">
    <name type="scientific">Sphingomonas aurantiaca</name>
    <dbReference type="NCBI Taxonomy" id="185949"/>
    <lineage>
        <taxon>Bacteria</taxon>
        <taxon>Pseudomonadati</taxon>
        <taxon>Pseudomonadota</taxon>
        <taxon>Alphaproteobacteria</taxon>
        <taxon>Sphingomonadales</taxon>
        <taxon>Sphingomonadaceae</taxon>
        <taxon>Sphingomonas</taxon>
    </lineage>
</organism>
<dbReference type="EMBL" id="QAOG01000002">
    <property type="protein sequence ID" value="PTQ61317.1"/>
    <property type="molecule type" value="Genomic_DNA"/>
</dbReference>